<keyword evidence="2" id="KW-0812">Transmembrane</keyword>
<accession>A0A286UB10</accession>
<dbReference type="InterPro" id="IPR045339">
    <property type="entry name" value="DUF6534"/>
</dbReference>
<feature type="transmembrane region" description="Helical" evidence="2">
    <location>
        <begin position="12"/>
        <end position="40"/>
    </location>
</feature>
<dbReference type="EMBL" id="NBII01000008">
    <property type="protein sequence ID" value="PAV16758.1"/>
    <property type="molecule type" value="Genomic_DNA"/>
</dbReference>
<feature type="transmembrane region" description="Helical" evidence="2">
    <location>
        <begin position="157"/>
        <end position="184"/>
    </location>
</feature>
<dbReference type="InParanoid" id="A0A286UB10"/>
<organism evidence="4 5">
    <name type="scientific">Pyrrhoderma noxium</name>
    <dbReference type="NCBI Taxonomy" id="2282107"/>
    <lineage>
        <taxon>Eukaryota</taxon>
        <taxon>Fungi</taxon>
        <taxon>Dikarya</taxon>
        <taxon>Basidiomycota</taxon>
        <taxon>Agaricomycotina</taxon>
        <taxon>Agaricomycetes</taxon>
        <taxon>Hymenochaetales</taxon>
        <taxon>Hymenochaetaceae</taxon>
        <taxon>Pyrrhoderma</taxon>
    </lineage>
</organism>
<evidence type="ECO:0000259" key="3">
    <source>
        <dbReference type="Pfam" id="PF20152"/>
    </source>
</evidence>
<evidence type="ECO:0000256" key="1">
    <source>
        <dbReference type="SAM" id="MobiDB-lite"/>
    </source>
</evidence>
<evidence type="ECO:0000313" key="4">
    <source>
        <dbReference type="EMBL" id="PAV16758.1"/>
    </source>
</evidence>
<keyword evidence="5" id="KW-1185">Reference proteome</keyword>
<feature type="transmembrane region" description="Helical" evidence="2">
    <location>
        <begin position="205"/>
        <end position="227"/>
    </location>
</feature>
<feature type="transmembrane region" description="Helical" evidence="2">
    <location>
        <begin position="128"/>
        <end position="151"/>
    </location>
</feature>
<feature type="compositionally biased region" description="Basic and acidic residues" evidence="1">
    <location>
        <begin position="319"/>
        <end position="329"/>
    </location>
</feature>
<evidence type="ECO:0000256" key="2">
    <source>
        <dbReference type="SAM" id="Phobius"/>
    </source>
</evidence>
<protein>
    <recommendedName>
        <fullName evidence="3">DUF6534 domain-containing protein</fullName>
    </recommendedName>
</protein>
<dbReference type="STRING" id="2282107.A0A286UB10"/>
<keyword evidence="2" id="KW-1133">Transmembrane helix</keyword>
<reference evidence="4 5" key="1">
    <citation type="journal article" date="2017" name="Mol. Ecol.">
        <title>Comparative and population genomic landscape of Phellinus noxius: A hypervariable fungus causing root rot in trees.</title>
        <authorList>
            <person name="Chung C.L."/>
            <person name="Lee T.J."/>
            <person name="Akiba M."/>
            <person name="Lee H.H."/>
            <person name="Kuo T.H."/>
            <person name="Liu D."/>
            <person name="Ke H.M."/>
            <person name="Yokoi T."/>
            <person name="Roa M.B."/>
            <person name="Lu M.J."/>
            <person name="Chang Y.Y."/>
            <person name="Ann P.J."/>
            <person name="Tsai J.N."/>
            <person name="Chen C.Y."/>
            <person name="Tzean S.S."/>
            <person name="Ota Y."/>
            <person name="Hattori T."/>
            <person name="Sahashi N."/>
            <person name="Liou R.F."/>
            <person name="Kikuchi T."/>
            <person name="Tsai I.J."/>
        </authorList>
    </citation>
    <scope>NUCLEOTIDE SEQUENCE [LARGE SCALE GENOMIC DNA]</scope>
    <source>
        <strain evidence="4 5">FFPRI411160</strain>
    </source>
</reference>
<feature type="transmembrane region" description="Helical" evidence="2">
    <location>
        <begin position="233"/>
        <end position="254"/>
    </location>
</feature>
<dbReference type="AlphaFoldDB" id="A0A286UB10"/>
<feature type="domain" description="DUF6534" evidence="3">
    <location>
        <begin position="170"/>
        <end position="258"/>
    </location>
</feature>
<sequence length="339" mass="38630">MALTEEEWQQVLWLLGPWIIGGFLDVLLQGVLFCQFVNYYTYYYDDKHGLRWLVVGLLVMTTLKSAQSFLLVWEQSIVHFSSVEDAVLLSYTKWWQIGNSLMVATIGAYVQSFFLYRLYSLSRAWYSILPIGVVLVFGYISVILATYYTAVSEFRKIGYWFAAHLGSIFAGDTLLSCATAYALLRATNKHGLKQTNDLINALVRLTFQTAAPAAICAMFNLIFSQVYKGEDRLVSAAFNMPLPKLYAISMMWTLNARRTIRTVHSSGGHMTSSTELSGRTRRREDLELGRLGTIQIRTEIETSRHIDSERRIEFGDTKDRHGFDEHESNNDIPYKATAV</sequence>
<comment type="caution">
    <text evidence="4">The sequence shown here is derived from an EMBL/GenBank/DDBJ whole genome shotgun (WGS) entry which is preliminary data.</text>
</comment>
<name>A0A286UB10_9AGAM</name>
<dbReference type="PANTHER" id="PTHR40465">
    <property type="entry name" value="CHROMOSOME 1, WHOLE GENOME SHOTGUN SEQUENCE"/>
    <property type="match status" value="1"/>
</dbReference>
<feature type="region of interest" description="Disordered" evidence="1">
    <location>
        <begin position="319"/>
        <end position="339"/>
    </location>
</feature>
<dbReference type="Pfam" id="PF20152">
    <property type="entry name" value="DUF6534"/>
    <property type="match status" value="1"/>
</dbReference>
<evidence type="ECO:0000313" key="5">
    <source>
        <dbReference type="Proteomes" id="UP000217199"/>
    </source>
</evidence>
<gene>
    <name evidence="4" type="ORF">PNOK_0837800</name>
</gene>
<feature type="transmembrane region" description="Helical" evidence="2">
    <location>
        <begin position="52"/>
        <end position="73"/>
    </location>
</feature>
<keyword evidence="2" id="KW-0472">Membrane</keyword>
<dbReference type="PANTHER" id="PTHR40465:SF1">
    <property type="entry name" value="DUF6534 DOMAIN-CONTAINING PROTEIN"/>
    <property type="match status" value="1"/>
</dbReference>
<feature type="transmembrane region" description="Helical" evidence="2">
    <location>
        <begin position="93"/>
        <end position="116"/>
    </location>
</feature>
<proteinExistence type="predicted"/>
<dbReference type="OrthoDB" id="3268841at2759"/>
<dbReference type="Proteomes" id="UP000217199">
    <property type="component" value="Unassembled WGS sequence"/>
</dbReference>